<evidence type="ECO:0000256" key="3">
    <source>
        <dbReference type="ARBA" id="ARBA00022801"/>
    </source>
</evidence>
<comment type="caution">
    <text evidence="8">The sequence shown here is derived from an EMBL/GenBank/DDBJ whole genome shotgun (WGS) entry which is preliminary data.</text>
</comment>
<proteinExistence type="inferred from homology"/>
<dbReference type="InterPro" id="IPR000209">
    <property type="entry name" value="Peptidase_S8/S53_dom"/>
</dbReference>
<keyword evidence="4 5" id="KW-0720">Serine protease</keyword>
<keyword evidence="6" id="KW-0472">Membrane</keyword>
<feature type="active site" description="Charge relay system" evidence="5">
    <location>
        <position position="64"/>
    </location>
</feature>
<dbReference type="GO" id="GO:0006508">
    <property type="term" value="P:proteolysis"/>
    <property type="evidence" value="ECO:0007669"/>
    <property type="project" value="UniProtKB-KW"/>
</dbReference>
<dbReference type="InterPro" id="IPR015500">
    <property type="entry name" value="Peptidase_S8_subtilisin-rel"/>
</dbReference>
<evidence type="ECO:0000256" key="5">
    <source>
        <dbReference type="PROSITE-ProRule" id="PRU01240"/>
    </source>
</evidence>
<feature type="active site" description="Charge relay system" evidence="5">
    <location>
        <position position="275"/>
    </location>
</feature>
<dbReference type="Proteomes" id="UP000572680">
    <property type="component" value="Unassembled WGS sequence"/>
</dbReference>
<dbReference type="PANTHER" id="PTHR43806">
    <property type="entry name" value="PEPTIDASE S8"/>
    <property type="match status" value="1"/>
</dbReference>
<evidence type="ECO:0000313" key="9">
    <source>
        <dbReference type="Proteomes" id="UP000572680"/>
    </source>
</evidence>
<accession>A0A7W3LIT4</accession>
<dbReference type="Pfam" id="PF00082">
    <property type="entry name" value="Peptidase_S8"/>
    <property type="match status" value="1"/>
</dbReference>
<dbReference type="SUPFAM" id="SSF52743">
    <property type="entry name" value="Subtilisin-like"/>
    <property type="match status" value="1"/>
</dbReference>
<dbReference type="PRINTS" id="PR00723">
    <property type="entry name" value="SUBTILISIN"/>
</dbReference>
<keyword evidence="3 5" id="KW-0378">Hydrolase</keyword>
<organism evidence="8 9">
    <name type="scientific">Actinomadura namibiensis</name>
    <dbReference type="NCBI Taxonomy" id="182080"/>
    <lineage>
        <taxon>Bacteria</taxon>
        <taxon>Bacillati</taxon>
        <taxon>Actinomycetota</taxon>
        <taxon>Actinomycetes</taxon>
        <taxon>Streptosporangiales</taxon>
        <taxon>Thermomonosporaceae</taxon>
        <taxon>Actinomadura</taxon>
    </lineage>
</organism>
<dbReference type="Gene3D" id="3.40.50.200">
    <property type="entry name" value="Peptidase S8/S53 domain"/>
    <property type="match status" value="1"/>
</dbReference>
<dbReference type="RefSeq" id="WP_312897727.1">
    <property type="nucleotide sequence ID" value="NZ_BAAALP010000006.1"/>
</dbReference>
<gene>
    <name evidence="8" type="ORF">HNR61_000432</name>
</gene>
<name>A0A7W3LIT4_ACTNM</name>
<feature type="active site" description="Charge relay system" evidence="5">
    <location>
        <position position="98"/>
    </location>
</feature>
<dbReference type="GO" id="GO:0004252">
    <property type="term" value="F:serine-type endopeptidase activity"/>
    <property type="evidence" value="ECO:0007669"/>
    <property type="project" value="UniProtKB-UniRule"/>
</dbReference>
<evidence type="ECO:0000256" key="4">
    <source>
        <dbReference type="ARBA" id="ARBA00022825"/>
    </source>
</evidence>
<keyword evidence="9" id="KW-1185">Reference proteome</keyword>
<dbReference type="PANTHER" id="PTHR43806:SF11">
    <property type="entry name" value="CEREVISIN-RELATED"/>
    <property type="match status" value="1"/>
</dbReference>
<keyword evidence="2 5" id="KW-0645">Protease</keyword>
<reference evidence="8 9" key="1">
    <citation type="submission" date="2020-08" db="EMBL/GenBank/DDBJ databases">
        <title>Genomic Encyclopedia of Type Strains, Phase IV (KMG-IV): sequencing the most valuable type-strain genomes for metagenomic binning, comparative biology and taxonomic classification.</title>
        <authorList>
            <person name="Goeker M."/>
        </authorList>
    </citation>
    <scope>NUCLEOTIDE SEQUENCE [LARGE SCALE GENOMIC DNA]</scope>
    <source>
        <strain evidence="8 9">DSM 44197</strain>
    </source>
</reference>
<feature type="transmembrane region" description="Helical" evidence="6">
    <location>
        <begin position="373"/>
        <end position="396"/>
    </location>
</feature>
<protein>
    <submittedName>
        <fullName evidence="8">Type VII secretion-associated serine protease mycosin</fullName>
    </submittedName>
</protein>
<evidence type="ECO:0000256" key="6">
    <source>
        <dbReference type="SAM" id="Phobius"/>
    </source>
</evidence>
<feature type="domain" description="Peptidase S8/S53" evidence="7">
    <location>
        <begin position="55"/>
        <end position="323"/>
    </location>
</feature>
<sequence length="417" mass="42791">MAVLMRGASLVGAVALGAAAVLVPVGSAGADEVRDRQRPMLRTLELENAWKTTRGEGVTVAVVDSGVDARQADLKGVVTTGPNMLSAIDGSATPTRQHGTGMASLIAGRGHGPGGRNGVIGVAPGSRVLSIRAIAEPEDASYRLYRSSGRAENAVARGIRYAVDHGADVINLSLGKYRANPEEREAIAYAIGKGVVVVAAAGNDGDNERRRDDKGFTPFSYPAGYPGVVAVAATRPSHGHAPFSNRNYSVLVAAPGDRVVTAGPGGQYFLGSGTSQASAVVAGVAALIRARHRRLPPPLVAQALIAGSRYGPSGGYDPEVGFGEVNAVRALAAADSLTAPGRRAAGKATGQRFGTAAPEPVEVIDHPFWVRPVIGVVVVGGVAGTAGAVLVTVLLARRNPRSPEPPRRETPVGPHPW</sequence>
<evidence type="ECO:0000313" key="8">
    <source>
        <dbReference type="EMBL" id="MBA8948834.1"/>
    </source>
</evidence>
<dbReference type="AlphaFoldDB" id="A0A7W3LIT4"/>
<dbReference type="PROSITE" id="PS51892">
    <property type="entry name" value="SUBTILASE"/>
    <property type="match status" value="1"/>
</dbReference>
<comment type="similarity">
    <text evidence="1 5">Belongs to the peptidase S8 family.</text>
</comment>
<keyword evidence="6" id="KW-0812">Transmembrane</keyword>
<evidence type="ECO:0000256" key="2">
    <source>
        <dbReference type="ARBA" id="ARBA00022670"/>
    </source>
</evidence>
<dbReference type="InterPro" id="IPR036852">
    <property type="entry name" value="Peptidase_S8/S53_dom_sf"/>
</dbReference>
<dbReference type="InterPro" id="IPR050131">
    <property type="entry name" value="Peptidase_S8_subtilisin-like"/>
</dbReference>
<evidence type="ECO:0000256" key="1">
    <source>
        <dbReference type="ARBA" id="ARBA00011073"/>
    </source>
</evidence>
<evidence type="ECO:0000259" key="7">
    <source>
        <dbReference type="Pfam" id="PF00082"/>
    </source>
</evidence>
<keyword evidence="6" id="KW-1133">Transmembrane helix</keyword>
<dbReference type="EMBL" id="JACJIA010000001">
    <property type="protein sequence ID" value="MBA8948834.1"/>
    <property type="molecule type" value="Genomic_DNA"/>
</dbReference>